<dbReference type="Pfam" id="PF10373">
    <property type="entry name" value="EST1_DNA_bind"/>
    <property type="match status" value="1"/>
</dbReference>
<comment type="function">
    <text evidence="1">Plays a role in nonsense-mediated mRNA decay.</text>
</comment>
<evidence type="ECO:0000256" key="1">
    <source>
        <dbReference type="RuleBase" id="RU369098"/>
    </source>
</evidence>
<dbReference type="SUPFAM" id="SSF48452">
    <property type="entry name" value="TPR-like"/>
    <property type="match status" value="1"/>
</dbReference>
<dbReference type="OrthoDB" id="69928at2759"/>
<dbReference type="EMBL" id="VNKQ01000010">
    <property type="protein sequence ID" value="KAG0648521.1"/>
    <property type="molecule type" value="Genomic_DNA"/>
</dbReference>
<proteinExistence type="predicted"/>
<dbReference type="GO" id="GO:0000184">
    <property type="term" value="P:nuclear-transcribed mRNA catabolic process, nonsense-mediated decay"/>
    <property type="evidence" value="ECO:0007669"/>
    <property type="project" value="UniProtKB-KW"/>
</dbReference>
<feature type="domain" description="Telomerase activating protein Est1-like N-terminal" evidence="4">
    <location>
        <begin position="74"/>
        <end position="191"/>
    </location>
</feature>
<dbReference type="AlphaFoldDB" id="A0A9P6VI39"/>
<reference evidence="5" key="1">
    <citation type="submission" date="2019-07" db="EMBL/GenBank/DDBJ databases">
        <title>Hyphodiscus hymeniophilus genome sequencing and assembly.</title>
        <authorList>
            <person name="Kramer G."/>
            <person name="Nodwell J."/>
        </authorList>
    </citation>
    <scope>NUCLEOTIDE SEQUENCE</scope>
    <source>
        <strain evidence="5">ATCC 34498</strain>
    </source>
</reference>
<sequence>WRQNGSKLIALPRLIRQADNFRFAQSLEKELKAALQKKDQLPLFEDIDNLIDGLRKACESTIFDDFEFATQEGVEGRLWDAHSLINSRYRKLHQHYQKVDQNKKVEKRKLDKRYVDFLKTSQFFYKGYIQRLASCFTGLTGLRRIAHCLSLSTLSADERVQVAPRVERLIEVSCHAALLHLGDLSRYRNEIRIKDRSWESSIAYYRLAGDLCPNSGSSHNQMAVIALADGNHLDVLYNLYRAIACNEPHPAARKNLEVEFKKITTSWERNAPPPTRKDSEATLILWFVRLHAKLYKGEEFSTYDELESEVLSRLALLLKEQSFEVTLEKFVLTNIAAEYFAALRVQGKPFQFPAHLHQITYVEMNSSINIQSFYFFLRLNVRMFFILLQVLLPELDDPVTGEDLPNPSNENQSNRAREKITAIARRILPALRQYNTWLVSEARILVANHPGSTSVYIREFWKMYADVTTALATYFPVNELPNLDYLLEEDQTTVGFKPFRDPSVERQANLYIDEEGLVKARCTDPGVERSHPNVEMKARVRDILLCGLTLATREDCPLIVDNGRIVYVEGGLQQITPTAVQGSISPHTGQSNKISNLATPDLAQQEDKINPEGSVGVSESQQSMDTDMHRMVDDLLEPPSEQFSASNETSYGAIGSHTFNEIFANPTLQHIHQTPRVLPALPPLWNSPFTPQPNELQPSSPDRPTTARQLSPLQLSTPQEQLEAAAALDQMTGYTTYKNSWGRKSSRPHEFQTSAPVNQLLQQSLAQQFRPKSTSSSAFSDSSSIYVNSTARHETRIGGGATGGTLRSGPISKSNGNNTSNTTIYPGASNFDKDTMLQSSLWPGSENAWGNYASTPPGGQGG</sequence>
<evidence type="ECO:0000259" key="3">
    <source>
        <dbReference type="Pfam" id="PF10373"/>
    </source>
</evidence>
<comment type="caution">
    <text evidence="5">The sequence shown here is derived from an EMBL/GenBank/DDBJ whole genome shotgun (WGS) entry which is preliminary data.</text>
</comment>
<gene>
    <name evidence="5" type="ORF">D0Z07_5445</name>
</gene>
<dbReference type="Gene3D" id="1.25.40.10">
    <property type="entry name" value="Tetratricopeptide repeat domain"/>
    <property type="match status" value="1"/>
</dbReference>
<feature type="non-terminal residue" evidence="5">
    <location>
        <position position="1"/>
    </location>
</feature>
<feature type="compositionally biased region" description="Polar residues" evidence="2">
    <location>
        <begin position="687"/>
        <end position="708"/>
    </location>
</feature>
<keyword evidence="1" id="KW-0539">Nucleus</keyword>
<protein>
    <recommendedName>
        <fullName evidence="1">Nonsense-mediated mRNA decay factor</fullName>
    </recommendedName>
</protein>
<dbReference type="InterPro" id="IPR019458">
    <property type="entry name" value="Est1-like_N"/>
</dbReference>
<dbReference type="InterPro" id="IPR045153">
    <property type="entry name" value="Est1/Ebs1-like"/>
</dbReference>
<evidence type="ECO:0000313" key="5">
    <source>
        <dbReference type="EMBL" id="KAG0648521.1"/>
    </source>
</evidence>
<evidence type="ECO:0000313" key="6">
    <source>
        <dbReference type="Proteomes" id="UP000785200"/>
    </source>
</evidence>
<dbReference type="InterPro" id="IPR018834">
    <property type="entry name" value="DNA/RNA-bd_Est1-type"/>
</dbReference>
<evidence type="ECO:0000259" key="4">
    <source>
        <dbReference type="Pfam" id="PF10374"/>
    </source>
</evidence>
<name>A0A9P6VI39_9HELO</name>
<keyword evidence="6" id="KW-1185">Reference proteome</keyword>
<dbReference type="InterPro" id="IPR011990">
    <property type="entry name" value="TPR-like_helical_dom_sf"/>
</dbReference>
<organism evidence="5 6">
    <name type="scientific">Hyphodiscus hymeniophilus</name>
    <dbReference type="NCBI Taxonomy" id="353542"/>
    <lineage>
        <taxon>Eukaryota</taxon>
        <taxon>Fungi</taxon>
        <taxon>Dikarya</taxon>
        <taxon>Ascomycota</taxon>
        <taxon>Pezizomycotina</taxon>
        <taxon>Leotiomycetes</taxon>
        <taxon>Helotiales</taxon>
        <taxon>Hyphodiscaceae</taxon>
        <taxon>Hyphodiscus</taxon>
    </lineage>
</organism>
<keyword evidence="1" id="KW-0866">Nonsense-mediated mRNA decay</keyword>
<dbReference type="GO" id="GO:0005634">
    <property type="term" value="C:nucleus"/>
    <property type="evidence" value="ECO:0007669"/>
    <property type="project" value="UniProtKB-SubCell"/>
</dbReference>
<feature type="region of interest" description="Disordered" evidence="2">
    <location>
        <begin position="795"/>
        <end position="862"/>
    </location>
</feature>
<accession>A0A9P6VI39</accession>
<dbReference type="PANTHER" id="PTHR15696">
    <property type="entry name" value="SMG-7 SUPPRESSOR WITH MORPHOLOGICAL EFFECT ON GENITALIA PROTEIN 7"/>
    <property type="match status" value="1"/>
</dbReference>
<feature type="region of interest" description="Disordered" evidence="2">
    <location>
        <begin position="683"/>
        <end position="708"/>
    </location>
</feature>
<dbReference type="Proteomes" id="UP000785200">
    <property type="component" value="Unassembled WGS sequence"/>
</dbReference>
<feature type="compositionally biased region" description="Low complexity" evidence="2">
    <location>
        <begin position="812"/>
        <end position="823"/>
    </location>
</feature>
<comment type="subcellular location">
    <subcellularLocation>
        <location evidence="1">Nucleus</location>
    </subcellularLocation>
</comment>
<evidence type="ECO:0000256" key="2">
    <source>
        <dbReference type="SAM" id="MobiDB-lite"/>
    </source>
</evidence>
<dbReference type="PANTHER" id="PTHR15696:SF36">
    <property type="entry name" value="NONSENSE-MEDIATED MRNA DECAY FACTOR"/>
    <property type="match status" value="1"/>
</dbReference>
<dbReference type="Pfam" id="PF10374">
    <property type="entry name" value="EST1"/>
    <property type="match status" value="1"/>
</dbReference>
<feature type="domain" description="DNA/RNA-binding" evidence="3">
    <location>
        <begin position="201"/>
        <end position="501"/>
    </location>
</feature>